<name>A0A1V6TCY8_9EURO</name>
<sequence>MLYRNLLSAAIFLTGAYSQQATNCQYQSLKCGSALLAAPYSYTTAQLIAAINDTASIPILTVAEISQTLFHCTDILGTITGNAYCFAGCDSKAGTRNDQCIM</sequence>
<dbReference type="EMBL" id="MLKD01000008">
    <property type="protein sequence ID" value="OQE23894.1"/>
    <property type="molecule type" value="Genomic_DNA"/>
</dbReference>
<dbReference type="AlphaFoldDB" id="A0A1V6TCY8"/>
<evidence type="ECO:0000313" key="2">
    <source>
        <dbReference type="EMBL" id="OQE23894.1"/>
    </source>
</evidence>
<gene>
    <name evidence="2" type="ORF">PENSTE_c008G08874</name>
</gene>
<evidence type="ECO:0000313" key="3">
    <source>
        <dbReference type="Proteomes" id="UP000191285"/>
    </source>
</evidence>
<feature type="chain" id="PRO_5012731911" evidence="1">
    <location>
        <begin position="22"/>
        <end position="102"/>
    </location>
</feature>
<keyword evidence="3" id="KW-1185">Reference proteome</keyword>
<dbReference type="Proteomes" id="UP000191285">
    <property type="component" value="Unassembled WGS sequence"/>
</dbReference>
<comment type="caution">
    <text evidence="2">The sequence shown here is derived from an EMBL/GenBank/DDBJ whole genome shotgun (WGS) entry which is preliminary data.</text>
</comment>
<proteinExistence type="predicted"/>
<reference evidence="3" key="1">
    <citation type="journal article" date="2017" name="Nat. Microbiol.">
        <title>Global analysis of biosynthetic gene clusters reveals vast potential of secondary metabolite production in Penicillium species.</title>
        <authorList>
            <person name="Nielsen J.C."/>
            <person name="Grijseels S."/>
            <person name="Prigent S."/>
            <person name="Ji B."/>
            <person name="Dainat J."/>
            <person name="Nielsen K.F."/>
            <person name="Frisvad J.C."/>
            <person name="Workman M."/>
            <person name="Nielsen J."/>
        </authorList>
    </citation>
    <scope>NUCLEOTIDE SEQUENCE [LARGE SCALE GENOMIC DNA]</scope>
    <source>
        <strain evidence="3">IBT 24891</strain>
    </source>
</reference>
<feature type="signal peptide" evidence="1">
    <location>
        <begin position="1"/>
        <end position="21"/>
    </location>
</feature>
<accession>A0A1V6TCY8</accession>
<dbReference type="OrthoDB" id="4244945at2759"/>
<protein>
    <submittedName>
        <fullName evidence="2">Uncharacterized protein</fullName>
    </submittedName>
</protein>
<keyword evidence="1" id="KW-0732">Signal</keyword>
<evidence type="ECO:0000256" key="1">
    <source>
        <dbReference type="SAM" id="SignalP"/>
    </source>
</evidence>
<organism evidence="2 3">
    <name type="scientific">Penicillium steckii</name>
    <dbReference type="NCBI Taxonomy" id="303698"/>
    <lineage>
        <taxon>Eukaryota</taxon>
        <taxon>Fungi</taxon>
        <taxon>Dikarya</taxon>
        <taxon>Ascomycota</taxon>
        <taxon>Pezizomycotina</taxon>
        <taxon>Eurotiomycetes</taxon>
        <taxon>Eurotiomycetidae</taxon>
        <taxon>Eurotiales</taxon>
        <taxon>Aspergillaceae</taxon>
        <taxon>Penicillium</taxon>
    </lineage>
</organism>